<evidence type="ECO:0000256" key="1">
    <source>
        <dbReference type="ARBA" id="ARBA00023015"/>
    </source>
</evidence>
<dbReference type="OrthoDB" id="9783876at2"/>
<keyword evidence="1" id="KW-0805">Transcription regulation</keyword>
<dbReference type="GO" id="GO:0003700">
    <property type="term" value="F:DNA-binding transcription factor activity"/>
    <property type="evidence" value="ECO:0007669"/>
    <property type="project" value="InterPro"/>
</dbReference>
<evidence type="ECO:0000256" key="2">
    <source>
        <dbReference type="ARBA" id="ARBA00023125"/>
    </source>
</evidence>
<dbReference type="GO" id="GO:0005829">
    <property type="term" value="C:cytosol"/>
    <property type="evidence" value="ECO:0007669"/>
    <property type="project" value="TreeGrafter"/>
</dbReference>
<reference evidence="5 6" key="1">
    <citation type="submission" date="2017-07" db="EMBL/GenBank/DDBJ databases">
        <title>Annotated genome sequence of Bacterioplanes sanyensis isolated from Red Sea.</title>
        <authorList>
            <person name="Rehman Z.U."/>
        </authorList>
    </citation>
    <scope>NUCLEOTIDE SEQUENCE [LARGE SCALE GENOMIC DNA]</scope>
    <source>
        <strain evidence="5 6">NV9</strain>
    </source>
</reference>
<evidence type="ECO:0000313" key="6">
    <source>
        <dbReference type="Proteomes" id="UP000202440"/>
    </source>
</evidence>
<dbReference type="InterPro" id="IPR018062">
    <property type="entry name" value="HTH_AraC-typ_CS"/>
</dbReference>
<dbReference type="PANTHER" id="PTHR47894">
    <property type="entry name" value="HTH-TYPE TRANSCRIPTIONAL REGULATOR GADX"/>
    <property type="match status" value="1"/>
</dbReference>
<name>A0A222FPQ4_9GAMM</name>
<dbReference type="PANTHER" id="PTHR47894:SF1">
    <property type="entry name" value="HTH-TYPE TRANSCRIPTIONAL REGULATOR VQSM"/>
    <property type="match status" value="1"/>
</dbReference>
<proteinExistence type="predicted"/>
<dbReference type="AlphaFoldDB" id="A0A222FPQ4"/>
<sequence>MEQTLQHSDPLQAAAMVLARHGIQLPKFDAPPYCLTPFEQALAIIEQATVTSAKNTLFLQFGMQLGLQHGRSHFAQLQQQTWLQQLVSAELAPDKDTVNLIFKPRHTQYHPGFWEALLAYTHARCPWSRQQQLEPITLHLPFSAKAQASMYPRFFPSVVQSDASHLIVSMSDTQFALWHRSRENSIESHSTDSQHSRNSAVNIVEKTMNLLASSLHNPLSQQQIAEQLLLSERTFKRRLHDCGYCYQTLLAEVRLQQARCWLETDYLTVSEISVRLGYANVANFSKAFKKWAGCSPSFWGDKKETIVHSNWPPLERAF</sequence>
<keyword evidence="6" id="KW-1185">Reference proteome</keyword>
<dbReference type="SMART" id="SM00342">
    <property type="entry name" value="HTH_ARAC"/>
    <property type="match status" value="1"/>
</dbReference>
<dbReference type="SUPFAM" id="SSF46689">
    <property type="entry name" value="Homeodomain-like"/>
    <property type="match status" value="1"/>
</dbReference>
<dbReference type="GO" id="GO:0000976">
    <property type="term" value="F:transcription cis-regulatory region binding"/>
    <property type="evidence" value="ECO:0007669"/>
    <property type="project" value="TreeGrafter"/>
</dbReference>
<dbReference type="EMBL" id="CP022530">
    <property type="protein sequence ID" value="ASP40223.1"/>
    <property type="molecule type" value="Genomic_DNA"/>
</dbReference>
<accession>A0A222FPQ4</accession>
<gene>
    <name evidence="5" type="ORF">CHH28_16745</name>
</gene>
<dbReference type="InterPro" id="IPR018060">
    <property type="entry name" value="HTH_AraC"/>
</dbReference>
<keyword evidence="3" id="KW-0804">Transcription</keyword>
<evidence type="ECO:0000313" key="5">
    <source>
        <dbReference type="EMBL" id="ASP40223.1"/>
    </source>
</evidence>
<evidence type="ECO:0000256" key="3">
    <source>
        <dbReference type="ARBA" id="ARBA00023163"/>
    </source>
</evidence>
<dbReference type="Proteomes" id="UP000202440">
    <property type="component" value="Chromosome"/>
</dbReference>
<organism evidence="5 6">
    <name type="scientific">Bacterioplanes sanyensis</name>
    <dbReference type="NCBI Taxonomy" id="1249553"/>
    <lineage>
        <taxon>Bacteria</taxon>
        <taxon>Pseudomonadati</taxon>
        <taxon>Pseudomonadota</taxon>
        <taxon>Gammaproteobacteria</taxon>
        <taxon>Oceanospirillales</taxon>
        <taxon>Oceanospirillaceae</taxon>
        <taxon>Bacterioplanes</taxon>
    </lineage>
</organism>
<dbReference type="Gene3D" id="1.10.10.60">
    <property type="entry name" value="Homeodomain-like"/>
    <property type="match status" value="1"/>
</dbReference>
<dbReference type="PROSITE" id="PS01124">
    <property type="entry name" value="HTH_ARAC_FAMILY_2"/>
    <property type="match status" value="1"/>
</dbReference>
<feature type="domain" description="HTH araC/xylS-type" evidence="4">
    <location>
        <begin position="205"/>
        <end position="302"/>
    </location>
</feature>
<evidence type="ECO:0000259" key="4">
    <source>
        <dbReference type="PROSITE" id="PS01124"/>
    </source>
</evidence>
<dbReference type="KEGG" id="bsan:CHH28_16745"/>
<dbReference type="Pfam" id="PF12833">
    <property type="entry name" value="HTH_18"/>
    <property type="match status" value="1"/>
</dbReference>
<dbReference type="PROSITE" id="PS00041">
    <property type="entry name" value="HTH_ARAC_FAMILY_1"/>
    <property type="match status" value="1"/>
</dbReference>
<keyword evidence="2" id="KW-0238">DNA-binding</keyword>
<dbReference type="RefSeq" id="WP_094061392.1">
    <property type="nucleotide sequence ID" value="NZ_CP022530.1"/>
</dbReference>
<dbReference type="InterPro" id="IPR009057">
    <property type="entry name" value="Homeodomain-like_sf"/>
</dbReference>
<protein>
    <recommendedName>
        <fullName evidence="4">HTH araC/xylS-type domain-containing protein</fullName>
    </recommendedName>
</protein>